<keyword evidence="2" id="KW-1185">Reference proteome</keyword>
<proteinExistence type="predicted"/>
<organism evidence="1 2">
    <name type="scientific">Marinirhabdus gelatinilytica</name>
    <dbReference type="NCBI Taxonomy" id="1703343"/>
    <lineage>
        <taxon>Bacteria</taxon>
        <taxon>Pseudomonadati</taxon>
        <taxon>Bacteroidota</taxon>
        <taxon>Flavobacteriia</taxon>
        <taxon>Flavobacteriales</taxon>
        <taxon>Flavobacteriaceae</taxon>
    </lineage>
</organism>
<accession>A0A370Q379</accession>
<gene>
    <name evidence="1" type="ORF">C8D94_1138</name>
</gene>
<dbReference type="Proteomes" id="UP000255317">
    <property type="component" value="Unassembled WGS sequence"/>
</dbReference>
<dbReference type="OrthoDB" id="194883at2"/>
<sequence length="148" mass="16996">MYNFTQGTVIKGSQVASGKAKDSPFPSGTIKMQKPFFKKLGLDISSYFNGTINISIHPKQFKILKPRYILENVEWTDVIPSENFLFFFSILICKNKAYDALIYLPDPSTKKFHFKDNSTLEIITTQIPTLNYNDHIEIITYSNELSIE</sequence>
<protein>
    <recommendedName>
        <fullName evidence="3">Riboflavin kinase</fullName>
    </recommendedName>
</protein>
<name>A0A370Q379_9FLAO</name>
<evidence type="ECO:0000313" key="1">
    <source>
        <dbReference type="EMBL" id="RDK82779.1"/>
    </source>
</evidence>
<comment type="caution">
    <text evidence="1">The sequence shown here is derived from an EMBL/GenBank/DDBJ whole genome shotgun (WGS) entry which is preliminary data.</text>
</comment>
<evidence type="ECO:0000313" key="2">
    <source>
        <dbReference type="Proteomes" id="UP000255317"/>
    </source>
</evidence>
<evidence type="ECO:0008006" key="3">
    <source>
        <dbReference type="Google" id="ProtNLM"/>
    </source>
</evidence>
<dbReference type="RefSeq" id="WP_115124795.1">
    <property type="nucleotide sequence ID" value="NZ_QRAO01000013.1"/>
</dbReference>
<reference evidence="1 2" key="1">
    <citation type="submission" date="2018-07" db="EMBL/GenBank/DDBJ databases">
        <title>Genomic Encyclopedia of Type Strains, Phase IV (KMG-IV): sequencing the most valuable type-strain genomes for metagenomic binning, comparative biology and taxonomic classification.</title>
        <authorList>
            <person name="Goeker M."/>
        </authorList>
    </citation>
    <scope>NUCLEOTIDE SEQUENCE [LARGE SCALE GENOMIC DNA]</scope>
    <source>
        <strain evidence="1 2">DSM 101478</strain>
    </source>
</reference>
<dbReference type="AlphaFoldDB" id="A0A370Q379"/>
<dbReference type="EMBL" id="QRAO01000013">
    <property type="protein sequence ID" value="RDK82779.1"/>
    <property type="molecule type" value="Genomic_DNA"/>
</dbReference>